<protein>
    <submittedName>
        <fullName evidence="1">Uncharacterized protein</fullName>
    </submittedName>
</protein>
<keyword evidence="2" id="KW-1185">Reference proteome</keyword>
<gene>
    <name evidence="1" type="ORF">H3Z74_21690</name>
</gene>
<reference evidence="1 2" key="1">
    <citation type="submission" date="2020-09" db="EMBL/GenBank/DDBJ databases">
        <title>Sphingomonas sp., a new species isolated from pork steak.</title>
        <authorList>
            <person name="Heidler von Heilborn D."/>
        </authorList>
    </citation>
    <scope>NUCLEOTIDE SEQUENCE [LARGE SCALE GENOMIC DNA]</scope>
    <source>
        <strain evidence="2">S8-3T</strain>
    </source>
</reference>
<name>A0A7H0LHU7_9SPHN</name>
<accession>A0A7H0LHU7</accession>
<dbReference type="EMBL" id="CP061038">
    <property type="protein sequence ID" value="QNQ09250.1"/>
    <property type="molecule type" value="Genomic_DNA"/>
</dbReference>
<proteinExistence type="predicted"/>
<evidence type="ECO:0000313" key="2">
    <source>
        <dbReference type="Proteomes" id="UP000516148"/>
    </source>
</evidence>
<organism evidence="1 2">
    <name type="scientific">Sphingomonas alpina</name>
    <dbReference type="NCBI Taxonomy" id="653931"/>
    <lineage>
        <taxon>Bacteria</taxon>
        <taxon>Pseudomonadati</taxon>
        <taxon>Pseudomonadota</taxon>
        <taxon>Alphaproteobacteria</taxon>
        <taxon>Sphingomonadales</taxon>
        <taxon>Sphingomonadaceae</taxon>
        <taxon>Sphingomonas</taxon>
    </lineage>
</organism>
<evidence type="ECO:0000313" key="1">
    <source>
        <dbReference type="EMBL" id="QNQ09250.1"/>
    </source>
</evidence>
<dbReference type="RefSeq" id="WP_187761567.1">
    <property type="nucleotide sequence ID" value="NZ_CP061038.1"/>
</dbReference>
<dbReference type="KEGG" id="spap:H3Z74_21690"/>
<dbReference type="Proteomes" id="UP000516148">
    <property type="component" value="Chromosome"/>
</dbReference>
<dbReference type="AlphaFoldDB" id="A0A7H0LHU7"/>
<sequence length="142" mass="14703">MAIVYGAAFSSTDLTAKAPGTSHDAGERSFRNVFDFATNGGGGTVNTPKIAIVREGSCIKGFRVSSDVNCSGINFTIGTIADPVKYCAAFAGPAANAQVIPTVKIPMQAMDPLARPEEIYLFPSGNMPAAGTLVAFTSATHR</sequence>